<dbReference type="EMBL" id="AP024355">
    <property type="protein sequence ID" value="BCR03721.1"/>
    <property type="molecule type" value="Genomic_DNA"/>
</dbReference>
<keyword evidence="1 4" id="KW-0349">Heme</keyword>
<evidence type="ECO:0000256" key="3">
    <source>
        <dbReference type="ARBA" id="ARBA00023004"/>
    </source>
</evidence>
<reference evidence="7 8" key="1">
    <citation type="journal article" date="2016" name="C (Basel)">
        <title>Selective Growth of and Electricity Production by Marine Exoelectrogenic Bacteria in Self-Aggregated Hydrogel of Microbially Reduced Graphene Oxide.</title>
        <authorList>
            <person name="Yoshida N."/>
            <person name="Goto Y."/>
            <person name="Miyata Y."/>
        </authorList>
    </citation>
    <scope>NUCLEOTIDE SEQUENCE [LARGE SCALE GENOMIC DNA]</scope>
    <source>
        <strain evidence="7 8">NIT-T3</strain>
    </source>
</reference>
<dbReference type="Gene3D" id="1.10.760.10">
    <property type="entry name" value="Cytochrome c-like domain"/>
    <property type="match status" value="2"/>
</dbReference>
<feature type="region of interest" description="Disordered" evidence="5">
    <location>
        <begin position="384"/>
        <end position="409"/>
    </location>
</feature>
<dbReference type="Proteomes" id="UP001319827">
    <property type="component" value="Chromosome"/>
</dbReference>
<organism evidence="7 8">
    <name type="scientific">Desulfuromonas versatilis</name>
    <dbReference type="NCBI Taxonomy" id="2802975"/>
    <lineage>
        <taxon>Bacteria</taxon>
        <taxon>Pseudomonadati</taxon>
        <taxon>Thermodesulfobacteriota</taxon>
        <taxon>Desulfuromonadia</taxon>
        <taxon>Desulfuromonadales</taxon>
        <taxon>Desulfuromonadaceae</taxon>
        <taxon>Desulfuromonas</taxon>
    </lineage>
</organism>
<reference evidence="7 8" key="2">
    <citation type="journal article" date="2021" name="Int. J. Syst. Evol. Microbiol.">
        <title>Isolation and Polyphasic Characterization of Desulfuromonas versatilis sp. Nov., an Electrogenic Bacteria Capable of Versatile Metabolism Isolated from a Graphene Oxide-Reducing Enrichment Culture.</title>
        <authorList>
            <person name="Xie L."/>
            <person name="Yoshida N."/>
            <person name="Ishii S."/>
            <person name="Meng L."/>
        </authorList>
    </citation>
    <scope>NUCLEOTIDE SEQUENCE [LARGE SCALE GENOMIC DNA]</scope>
    <source>
        <strain evidence="7 8">NIT-T3</strain>
    </source>
</reference>
<name>A0ABM8HTD1_9BACT</name>
<keyword evidence="8" id="KW-1185">Reference proteome</keyword>
<keyword evidence="2 4" id="KW-0479">Metal-binding</keyword>
<dbReference type="Pfam" id="PF00034">
    <property type="entry name" value="Cytochrom_C"/>
    <property type="match status" value="1"/>
</dbReference>
<accession>A0ABM8HTD1</accession>
<dbReference type="SUPFAM" id="SSF48695">
    <property type="entry name" value="Multiheme cytochromes"/>
    <property type="match status" value="1"/>
</dbReference>
<sequence length="409" mass="45521">MILLVLLPVSAVGLVSEGRPGVPYFNHVLFLDTKVVENGEVSWISLGYGDPAGDALVCNNTIDVFRGRELFSEIPEKSWVLVDYELQSILVQEGFFGDADVVRVVACGDVEACCDLRDRLNADDRERARRARAPRPGETRPAGLGDIAERLEVGRNLVRVARCRGCHSIEGFGAGHAPSLSWKRFKYEQGWLERFLKQPYRMRPAMTELMMLDYTSANAQPALTEPEVEAVAEFLNRVAWTKSPADRFRNEPFASYDCYDCHTRLYREEPLEFVPTPVPQPIRERLDASGAWQLCFACHSFGDHRQLSAAPGGSPNALAIDLLLAIEKLEANYFVNFVRDPGYLQPGAKMPRLGFSDSQLEEIRALVLEVKQAIAKGGLRPVHNHYRMEKRSGPGGPGLNFPSPAAPPP</sequence>
<evidence type="ECO:0000256" key="1">
    <source>
        <dbReference type="ARBA" id="ARBA00022617"/>
    </source>
</evidence>
<feature type="domain" description="Cytochrome c" evidence="6">
    <location>
        <begin position="149"/>
        <end position="239"/>
    </location>
</feature>
<evidence type="ECO:0000256" key="4">
    <source>
        <dbReference type="PROSITE-ProRule" id="PRU00433"/>
    </source>
</evidence>
<evidence type="ECO:0000259" key="6">
    <source>
        <dbReference type="PROSITE" id="PS51007"/>
    </source>
</evidence>
<proteinExistence type="predicted"/>
<evidence type="ECO:0000313" key="7">
    <source>
        <dbReference type="EMBL" id="BCR03721.1"/>
    </source>
</evidence>
<dbReference type="InterPro" id="IPR036280">
    <property type="entry name" value="Multihaem_cyt_sf"/>
</dbReference>
<evidence type="ECO:0000256" key="2">
    <source>
        <dbReference type="ARBA" id="ARBA00022723"/>
    </source>
</evidence>
<dbReference type="InterPro" id="IPR036909">
    <property type="entry name" value="Cyt_c-like_dom_sf"/>
</dbReference>
<dbReference type="SUPFAM" id="SSF46626">
    <property type="entry name" value="Cytochrome c"/>
    <property type="match status" value="2"/>
</dbReference>
<keyword evidence="3 4" id="KW-0408">Iron</keyword>
<dbReference type="InterPro" id="IPR009056">
    <property type="entry name" value="Cyt_c-like_dom"/>
</dbReference>
<evidence type="ECO:0000313" key="8">
    <source>
        <dbReference type="Proteomes" id="UP001319827"/>
    </source>
</evidence>
<dbReference type="PROSITE" id="PS51007">
    <property type="entry name" value="CYTC"/>
    <property type="match status" value="1"/>
</dbReference>
<evidence type="ECO:0000256" key="5">
    <source>
        <dbReference type="SAM" id="MobiDB-lite"/>
    </source>
</evidence>
<protein>
    <submittedName>
        <fullName evidence="7">C-type cytochrome</fullName>
    </submittedName>
</protein>
<gene>
    <name evidence="7" type="ORF">DESUT3_07900</name>
</gene>